<dbReference type="PANTHER" id="PTHR36454">
    <property type="entry name" value="LMO2823 PROTEIN"/>
    <property type="match status" value="1"/>
</dbReference>
<evidence type="ECO:0000313" key="1">
    <source>
        <dbReference type="EMBL" id="KAF4661823.1"/>
    </source>
</evidence>
<dbReference type="Proteomes" id="UP000572268">
    <property type="component" value="Unassembled WGS sequence"/>
</dbReference>
<accession>A0A7J6M778</accession>
<dbReference type="AlphaFoldDB" id="A0A7J6M778"/>
<dbReference type="Pfam" id="PF06245">
    <property type="entry name" value="DUF1015"/>
    <property type="match status" value="1"/>
</dbReference>
<proteinExistence type="predicted"/>
<dbReference type="EMBL" id="JABANN010000193">
    <property type="protein sequence ID" value="KAF4666931.1"/>
    <property type="molecule type" value="Genomic_DNA"/>
</dbReference>
<dbReference type="EMBL" id="JABAHT010000186">
    <property type="protein sequence ID" value="KAF4661823.1"/>
    <property type="molecule type" value="Genomic_DNA"/>
</dbReference>
<reference evidence="3 4" key="1">
    <citation type="submission" date="2020-04" db="EMBL/GenBank/DDBJ databases">
        <title>Perkinsus olseni comparative genomics.</title>
        <authorList>
            <person name="Bogema D.R."/>
        </authorList>
    </citation>
    <scope>NUCLEOTIDE SEQUENCE [LARGE SCALE GENOMIC DNA]</scope>
    <source>
        <strain evidence="1">ATCC PRA-179</strain>
        <strain evidence="2">ATCC PRA-31</strain>
    </source>
</reference>
<dbReference type="Proteomes" id="UP000570595">
    <property type="component" value="Unassembled WGS sequence"/>
</dbReference>
<dbReference type="PANTHER" id="PTHR36454:SF1">
    <property type="entry name" value="DUF1015 DOMAIN-CONTAINING PROTEIN"/>
    <property type="match status" value="1"/>
</dbReference>
<gene>
    <name evidence="2" type="ORF">FOL46_002796</name>
    <name evidence="1" type="ORF">FOZ61_002907</name>
</gene>
<protein>
    <recommendedName>
        <fullName evidence="5">DUF1015 domain-containing protein</fullName>
    </recommendedName>
</protein>
<organism evidence="2 4">
    <name type="scientific">Perkinsus olseni</name>
    <name type="common">Perkinsus atlanticus</name>
    <dbReference type="NCBI Taxonomy" id="32597"/>
    <lineage>
        <taxon>Eukaryota</taxon>
        <taxon>Sar</taxon>
        <taxon>Alveolata</taxon>
        <taxon>Perkinsozoa</taxon>
        <taxon>Perkinsea</taxon>
        <taxon>Perkinsida</taxon>
        <taxon>Perkinsidae</taxon>
        <taxon>Perkinsus</taxon>
    </lineage>
</organism>
<name>A0A7J6M778_PEROL</name>
<dbReference type="OrthoDB" id="5126881at2759"/>
<comment type="caution">
    <text evidence="2">The sequence shown here is derived from an EMBL/GenBank/DDBJ whole genome shotgun (WGS) entry which is preliminary data.</text>
</comment>
<evidence type="ECO:0000313" key="2">
    <source>
        <dbReference type="EMBL" id="KAF4666931.1"/>
    </source>
</evidence>
<evidence type="ECO:0008006" key="5">
    <source>
        <dbReference type="Google" id="ProtNLM"/>
    </source>
</evidence>
<evidence type="ECO:0000313" key="3">
    <source>
        <dbReference type="Proteomes" id="UP000570595"/>
    </source>
</evidence>
<sequence>MSSSSTADELFAKVGVRVPYTLLPADKVDKTKWAVIACDQYTSEPDYWERVEQFVGDAPSTLRLMFPEVYLDKGHDEEILKSISDHMAKYTAEGILVRPEKPGMVLVSRTTKTGATRTGLVTAVDLEMYDYSVGSQSKIRPTEATIESRIPPRLNVRRNAPVELPHIMVLIDDPEKAVLEPLFAKRDELKQVYDFDLMENGGHLSGWWVDGESSQSAEVAKALNVIAEPERFHKIYDAPADKKPLIFAVGDGNHSLATARAYWQEVKATLTDPEEIATHPARFALVEIENIHDDGLAFEAIHRLIFNANGGSRKFITDMTQFFEKEGCGPVTVSETEEDFKKAVKGEGSGHSFGYMVDGVKGGVFVANPKKVLDVATVMDFVDPYIKENEANGTKIDYVHGLTAIERYCTAGTSNVGIVLPDMHKSDLFKTVVHDGALPRKTFSMGEADEKRFYYECRKIRKD</sequence>
<dbReference type="InterPro" id="IPR008323">
    <property type="entry name" value="UCP033563"/>
</dbReference>
<evidence type="ECO:0000313" key="4">
    <source>
        <dbReference type="Proteomes" id="UP000572268"/>
    </source>
</evidence>